<protein>
    <submittedName>
        <fullName evidence="2">Uncharacterized protein</fullName>
    </submittedName>
</protein>
<reference evidence="2 3" key="1">
    <citation type="submission" date="2017-08" db="EMBL/GenBank/DDBJ databases">
        <title>Infants hospitalized years apart are colonized by the same room-sourced microbial strains.</title>
        <authorList>
            <person name="Brooks B."/>
            <person name="Olm M.R."/>
            <person name="Firek B.A."/>
            <person name="Baker R."/>
            <person name="Thomas B.C."/>
            <person name="Morowitz M.J."/>
            <person name="Banfield J.F."/>
        </authorList>
    </citation>
    <scope>NUCLEOTIDE SEQUENCE [LARGE SCALE GENOMIC DNA]</scope>
    <source>
        <strain evidence="2">S2_005_002_R2_29</strain>
    </source>
</reference>
<proteinExistence type="predicted"/>
<comment type="caution">
    <text evidence="2">The sequence shown here is derived from an EMBL/GenBank/DDBJ whole genome shotgun (WGS) entry which is preliminary data.</text>
</comment>
<dbReference type="EMBL" id="QFQB01000003">
    <property type="protein sequence ID" value="PZQ48714.1"/>
    <property type="molecule type" value="Genomic_DNA"/>
</dbReference>
<name>A0A2W5N6K0_9BACT</name>
<evidence type="ECO:0000313" key="3">
    <source>
        <dbReference type="Proteomes" id="UP000249417"/>
    </source>
</evidence>
<dbReference type="AlphaFoldDB" id="A0A2W5N6K0"/>
<accession>A0A2W5N6K0</accession>
<feature type="coiled-coil region" evidence="1">
    <location>
        <begin position="48"/>
        <end position="77"/>
    </location>
</feature>
<evidence type="ECO:0000313" key="2">
    <source>
        <dbReference type="EMBL" id="PZQ48714.1"/>
    </source>
</evidence>
<evidence type="ECO:0000256" key="1">
    <source>
        <dbReference type="SAM" id="Coils"/>
    </source>
</evidence>
<keyword evidence="1" id="KW-0175">Coiled coil</keyword>
<gene>
    <name evidence="2" type="ORF">DI551_01120</name>
</gene>
<dbReference type="Proteomes" id="UP000249417">
    <property type="component" value="Unassembled WGS sequence"/>
</dbReference>
<organism evidence="2 3">
    <name type="scientific">Micavibrio aeruginosavorus</name>
    <dbReference type="NCBI Taxonomy" id="349221"/>
    <lineage>
        <taxon>Bacteria</taxon>
        <taxon>Pseudomonadati</taxon>
        <taxon>Bdellovibrionota</taxon>
        <taxon>Bdellovibrionia</taxon>
        <taxon>Bdellovibrionales</taxon>
        <taxon>Pseudobdellovibrionaceae</taxon>
        <taxon>Micavibrio</taxon>
    </lineage>
</organism>
<sequence length="167" mass="18322">MGGLTSIASTAVQALSLANSVVQGVDRYQDKSGQRAYEEAKQTSALQLKTLQQQNALEKEQNRIAQEAAEQDRLSKLRKVMAEQKARFGANGVSSSDGSSRAVLYGLLSESDEDQDSINQSYAIRNSILDQNYNSQKALNTLQLTQLKERSSLKKATALYNGLTDIF</sequence>